<dbReference type="OrthoDB" id="3818889at2"/>
<protein>
    <submittedName>
        <fullName evidence="2">Uncharacterized protein</fullName>
    </submittedName>
</protein>
<sequence length="372" mass="39459">MRTPLSVADISSYLAASGWTRQPDRWRGAAVWVHERDHEVLVPAHDGMGDGARRVRDILTALAAVEDRSRDAVAADIRTPAADVQWYRTDAGNADFAGLSAAVATLGGARDVLTAAARAVVTGPQAVFEGAPPKQVRDLLAGVRISPFDPADDRVTLRVPLGEGADPLARRVLLLLRDAMRQLREAARAADETGDLDVFATTVPSGVSANLCGALASLAGPDGAAPFEVGFRWARTRPTEAPASVAFAPGTGALLRRVGHRLRRLHHTGSASVTGRVGALHDGGAGSRDRFRVLVLGRAVLADGTTTRSGVWVRLPDAATYDRAIIAHREGRLVTARGELNTVNGPLEVGTGPDGFRELTDRHPREENPHDT</sequence>
<dbReference type="Proteomes" id="UP000431901">
    <property type="component" value="Unassembled WGS sequence"/>
</dbReference>
<proteinExistence type="predicted"/>
<comment type="caution">
    <text evidence="2">The sequence shown here is derived from an EMBL/GenBank/DDBJ whole genome shotgun (WGS) entry which is preliminary data.</text>
</comment>
<evidence type="ECO:0000313" key="3">
    <source>
        <dbReference type="Proteomes" id="UP000431901"/>
    </source>
</evidence>
<evidence type="ECO:0000313" key="2">
    <source>
        <dbReference type="EMBL" id="MXQ65742.1"/>
    </source>
</evidence>
<evidence type="ECO:0000256" key="1">
    <source>
        <dbReference type="SAM" id="MobiDB-lite"/>
    </source>
</evidence>
<gene>
    <name evidence="2" type="ORF">GQ466_17090</name>
</gene>
<name>A0A6I4WGK7_9ACTN</name>
<keyword evidence="3" id="KW-1185">Reference proteome</keyword>
<dbReference type="EMBL" id="WUTW01000003">
    <property type="protein sequence ID" value="MXQ65742.1"/>
    <property type="molecule type" value="Genomic_DNA"/>
</dbReference>
<feature type="region of interest" description="Disordered" evidence="1">
    <location>
        <begin position="344"/>
        <end position="372"/>
    </location>
</feature>
<reference evidence="2 3" key="1">
    <citation type="submission" date="2019-12" db="EMBL/GenBank/DDBJ databases">
        <title>Nocardia macrotermitis sp. nov. and Nocardia aurantia sp. nov., isolated from the gut of the fungus growing-termite Macrotermes natalensis.</title>
        <authorList>
            <person name="Christine B."/>
            <person name="Rene B."/>
        </authorList>
    </citation>
    <scope>NUCLEOTIDE SEQUENCE [LARGE SCALE GENOMIC DNA]</scope>
    <source>
        <strain evidence="2 3">DSM 102126</strain>
    </source>
</reference>
<feature type="compositionally biased region" description="Basic and acidic residues" evidence="1">
    <location>
        <begin position="355"/>
        <end position="372"/>
    </location>
</feature>
<accession>A0A6I4WGK7</accession>
<dbReference type="AlphaFoldDB" id="A0A6I4WGK7"/>
<dbReference type="RefSeq" id="WP_161103968.1">
    <property type="nucleotide sequence ID" value="NZ_JBHLYI010000026.1"/>
</dbReference>
<organism evidence="2 3">
    <name type="scientific">Actinomadura rayongensis</name>
    <dbReference type="NCBI Taxonomy" id="1429076"/>
    <lineage>
        <taxon>Bacteria</taxon>
        <taxon>Bacillati</taxon>
        <taxon>Actinomycetota</taxon>
        <taxon>Actinomycetes</taxon>
        <taxon>Streptosporangiales</taxon>
        <taxon>Thermomonosporaceae</taxon>
        <taxon>Actinomadura</taxon>
    </lineage>
</organism>